<reference evidence="1 2" key="1">
    <citation type="submission" date="2020-02" db="EMBL/GenBank/DDBJ databases">
        <title>Whole-genome analyses of novel actinobacteria.</title>
        <authorList>
            <person name="Sahin N."/>
            <person name="Tokatli A."/>
        </authorList>
    </citation>
    <scope>NUCLEOTIDE SEQUENCE [LARGE SCALE GENOMIC DNA]</scope>
    <source>
        <strain evidence="1 2">YC504</strain>
    </source>
</reference>
<dbReference type="PROSITE" id="PS51318">
    <property type="entry name" value="TAT"/>
    <property type="match status" value="1"/>
</dbReference>
<dbReference type="PROSITE" id="PS51257">
    <property type="entry name" value="PROKAR_LIPOPROTEIN"/>
    <property type="match status" value="1"/>
</dbReference>
<sequence length="549" mass="59857">MSSSLNRRGFLGAAGLAGLTVAGGSLLTACGSGAASGKGGAAKSAKVKLPTYIAANVAAPDLAGNADGLDPAYLRYPKKLVKSVAKTPGDGKPITALTETFTTAPPAMGRNAYWQELNKQLGSEFRMTVVNGLGDEDVYRTKLNALTASDDLPDLVWFPPNQGLKNVPQLLEARFHDLTSYLSGDAVKEFPNLANIPDFAWKTAVINGKIWGTAVPYGRFGQVYVANSDFWKPVGGVRFDDAEDFLAKGKDLLDIKRRKYVLEPAYVNHVHMFSQWYGAPNWWSLKDGKLTARYETEEYLAAIEFALKCRQAQLFWPDPNLRTTLEKMGGGYLGAHVQSFPGLLSDTKMYDWPMEIIVPFAAESGASPKYNLGIGSVGFVGISKKADKSRVKTLLAVMDYLNAPFGSEERLFLGNGIEGTHHTRTKDGDVALTPKGEGEALTTFDPLQFLGNTPETLYTPGKPDVTRSIHETQTELLKIAQADPTIGFYSDTYAAKWQSLRSELEDDIKDIVAGRKPLSTYKESLKKWLRDGGDAIRGEFEDAIAKGNK</sequence>
<organism evidence="1 2">
    <name type="scientific">Streptomyces mesophilus</name>
    <dbReference type="NCBI Taxonomy" id="1775132"/>
    <lineage>
        <taxon>Bacteria</taxon>
        <taxon>Bacillati</taxon>
        <taxon>Actinomycetota</taxon>
        <taxon>Actinomycetes</taxon>
        <taxon>Kitasatosporales</taxon>
        <taxon>Streptomycetaceae</taxon>
        <taxon>Streptomyces</taxon>
    </lineage>
</organism>
<evidence type="ECO:0008006" key="3">
    <source>
        <dbReference type="Google" id="ProtNLM"/>
    </source>
</evidence>
<dbReference type="EMBL" id="JAAKZW010000014">
    <property type="protein sequence ID" value="NGO75408.1"/>
    <property type="molecule type" value="Genomic_DNA"/>
</dbReference>
<dbReference type="RefSeq" id="WP_165330928.1">
    <property type="nucleotide sequence ID" value="NZ_JAAKZW010000014.1"/>
</dbReference>
<comment type="caution">
    <text evidence="1">The sequence shown here is derived from an EMBL/GenBank/DDBJ whole genome shotgun (WGS) entry which is preliminary data.</text>
</comment>
<protein>
    <recommendedName>
        <fullName evidence="3">Extracellular solute-binding protein</fullName>
    </recommendedName>
</protein>
<evidence type="ECO:0000313" key="1">
    <source>
        <dbReference type="EMBL" id="NGO75408.1"/>
    </source>
</evidence>
<accession>A0A6G4XDD5</accession>
<keyword evidence="2" id="KW-1185">Reference proteome</keyword>
<dbReference type="AlphaFoldDB" id="A0A6G4XDD5"/>
<dbReference type="Proteomes" id="UP000481109">
    <property type="component" value="Unassembled WGS sequence"/>
</dbReference>
<dbReference type="Gene3D" id="3.40.190.10">
    <property type="entry name" value="Periplasmic binding protein-like II"/>
    <property type="match status" value="2"/>
</dbReference>
<dbReference type="SUPFAM" id="SSF53850">
    <property type="entry name" value="Periplasmic binding protein-like II"/>
    <property type="match status" value="1"/>
</dbReference>
<name>A0A6G4XDD5_9ACTN</name>
<evidence type="ECO:0000313" key="2">
    <source>
        <dbReference type="Proteomes" id="UP000481109"/>
    </source>
</evidence>
<gene>
    <name evidence="1" type="ORF">G6045_06915</name>
</gene>
<proteinExistence type="predicted"/>
<dbReference type="InterPro" id="IPR006311">
    <property type="entry name" value="TAT_signal"/>
</dbReference>